<keyword evidence="7" id="KW-0206">Cytoskeleton</keyword>
<evidence type="ECO:0000256" key="8">
    <source>
        <dbReference type="ARBA" id="ARBA00023242"/>
    </source>
</evidence>
<feature type="compositionally biased region" description="Polar residues" evidence="10">
    <location>
        <begin position="483"/>
        <end position="493"/>
    </location>
</feature>
<name>E1B8C7_BOVIN</name>
<accession>E1B8C7</accession>
<evidence type="ECO:0000256" key="10">
    <source>
        <dbReference type="SAM" id="MobiDB-lite"/>
    </source>
</evidence>
<feature type="region of interest" description="Disordered" evidence="10">
    <location>
        <begin position="476"/>
        <end position="600"/>
    </location>
</feature>
<keyword evidence="8" id="KW-0539">Nucleus</keyword>
<reference evidence="11" key="2">
    <citation type="submission" date="2025-08" db="UniProtKB">
        <authorList>
            <consortium name="Ensembl"/>
        </authorList>
    </citation>
    <scope>IDENTIFICATION</scope>
    <source>
        <strain evidence="11">Hereford</strain>
    </source>
</reference>
<feature type="region of interest" description="Disordered" evidence="10">
    <location>
        <begin position="697"/>
        <end position="732"/>
    </location>
</feature>
<dbReference type="STRING" id="9913.ENSBTAP00000026305"/>
<protein>
    <recommendedName>
        <fullName evidence="4">Nuclear protein MDM1</fullName>
    </recommendedName>
</protein>
<evidence type="ECO:0000256" key="1">
    <source>
        <dbReference type="ARBA" id="ARBA00004114"/>
    </source>
</evidence>
<dbReference type="GeneTree" id="ENSGT00390000004106"/>
<dbReference type="AlphaFoldDB" id="E1B8C7"/>
<evidence type="ECO:0000256" key="3">
    <source>
        <dbReference type="ARBA" id="ARBA00010494"/>
    </source>
</evidence>
<dbReference type="InterPro" id="IPR029136">
    <property type="entry name" value="MDM1"/>
</dbReference>
<dbReference type="GO" id="GO:0034451">
    <property type="term" value="C:centriolar satellite"/>
    <property type="evidence" value="ECO:0007669"/>
    <property type="project" value="Ensembl"/>
</dbReference>
<feature type="compositionally biased region" description="Basic and acidic residues" evidence="10">
    <location>
        <begin position="194"/>
        <end position="211"/>
    </location>
</feature>
<comment type="similarity">
    <text evidence="3">Belongs to the MDM1 family.</text>
</comment>
<evidence type="ECO:0000256" key="4">
    <source>
        <dbReference type="ARBA" id="ARBA00013508"/>
    </source>
</evidence>
<proteinExistence type="inferred from homology"/>
<dbReference type="GO" id="GO:0005829">
    <property type="term" value="C:cytosol"/>
    <property type="evidence" value="ECO:0007669"/>
    <property type="project" value="Ensembl"/>
</dbReference>
<dbReference type="Ensembl" id="ENSBTAT00000026305.8">
    <property type="protein sequence ID" value="ENSBTAP00000026305.7"/>
    <property type="gene ID" value="ENSBTAG00000019738.8"/>
</dbReference>
<dbReference type="GO" id="GO:0060041">
    <property type="term" value="P:retina development in camera-type eye"/>
    <property type="evidence" value="ECO:0000318"/>
    <property type="project" value="GO_Central"/>
</dbReference>
<dbReference type="PANTHER" id="PTHR32078:SF1">
    <property type="entry name" value="NUCLEAR PROTEIN MDM1"/>
    <property type="match status" value="1"/>
</dbReference>
<evidence type="ECO:0000313" key="13">
    <source>
        <dbReference type="VGNC" id="VGNC:31335"/>
    </source>
</evidence>
<dbReference type="GO" id="GO:0005814">
    <property type="term" value="C:centriole"/>
    <property type="evidence" value="ECO:0007669"/>
    <property type="project" value="UniProtKB-SubCell"/>
</dbReference>
<sequence>MGFSSLNWFLVFRMGGERQSVWAQGGNRGVRRRVVEDAGPKLLLGNVLLSPRPSELFVPLTVGVAGAPAQADMPVRFKGLSEYQRNFLWKKSYLSESCNSSMGRRHPWAGLRSDQLGITREPSFISKRRVPHHDPQISKSLEWNAATSENDVVLSPETEAPRTPESQEAEQTDVNQERLLAVEASRGPKRTRSHSADSRSEGASDIVENKEDIKANDVPANENVELKHSTKPLSENVDDRLNRLLQKKAGLTVVPSHNVLRNSEYQRQFVWKTPKQPAPAFAANQVFHNKSKFIPQFKGNSFIHETEYKRNFKGLSPVKEPKLRSHLKENGNFETISPEKKCNKADDPLKSEAEMESKNSNQPKKKLTPWRHQRLGKVNSEYRAKFLSPAQYLYKAGAWTRVKENIPNQASLNAMWYAEVKELREKAEFYRKRVQGTHFSRDHLNQILSENNRCWDVSSTTSSEGTISSNIRALDLAGDPTSHKTSQKCPSTQLEEKRTILEEQPQKTTTEKLGVSNAPIPVRRRLAWDAEDTTEDVQKQPSGEEEKGEEEKEEGDKQVNVEELEKLEVQEKSKADKIKEESESSSMSSGKGGRLPTPKLRELGGIQRTHHDLTTPAVGGAVLVSPSKVKPPVIEQRKRISSQDGLETLKNDFRKKESRAISLLTSPAAGIKTVDPLPLREDSEPNIPKFVETTLPVSKMPEYPPNTPGKSASPPCATSYWHPSRRIQGSLRDPEFQHNVGKSRMNNFQLHQHEAFNDEDEDRLSEISARSAASSLQALQTLARAQKRKENFWGKT</sequence>
<evidence type="ECO:0000256" key="5">
    <source>
        <dbReference type="ARBA" id="ARBA00022490"/>
    </source>
</evidence>
<dbReference type="FunCoup" id="E1B8C7">
    <property type="interactions" value="2839"/>
</dbReference>
<evidence type="ECO:0000313" key="12">
    <source>
        <dbReference type="Proteomes" id="UP000009136"/>
    </source>
</evidence>
<dbReference type="GO" id="GO:0005634">
    <property type="term" value="C:nucleus"/>
    <property type="evidence" value="ECO:0007669"/>
    <property type="project" value="UniProtKB-SubCell"/>
</dbReference>
<evidence type="ECO:0000313" key="11">
    <source>
        <dbReference type="Ensembl" id="ENSBTAP00000026305.7"/>
    </source>
</evidence>
<dbReference type="GO" id="GO:0046600">
    <property type="term" value="P:negative regulation of centriole replication"/>
    <property type="evidence" value="ECO:0007669"/>
    <property type="project" value="InterPro"/>
</dbReference>
<evidence type="ECO:0000256" key="7">
    <source>
        <dbReference type="ARBA" id="ARBA00023212"/>
    </source>
</evidence>
<organism evidence="11 12">
    <name type="scientific">Bos taurus</name>
    <name type="common">Bovine</name>
    <dbReference type="NCBI Taxonomy" id="9913"/>
    <lineage>
        <taxon>Eukaryota</taxon>
        <taxon>Metazoa</taxon>
        <taxon>Chordata</taxon>
        <taxon>Craniata</taxon>
        <taxon>Vertebrata</taxon>
        <taxon>Euteleostomi</taxon>
        <taxon>Mammalia</taxon>
        <taxon>Eutheria</taxon>
        <taxon>Laurasiatheria</taxon>
        <taxon>Artiodactyla</taxon>
        <taxon>Ruminantia</taxon>
        <taxon>Pecora</taxon>
        <taxon>Bovidae</taxon>
        <taxon>Bovinae</taxon>
        <taxon>Bos</taxon>
    </lineage>
</organism>
<keyword evidence="12" id="KW-1185">Reference proteome</keyword>
<keyword evidence="5" id="KW-0963">Cytoplasm</keyword>
<dbReference type="InParanoid" id="E1B8C7"/>
<dbReference type="VGNC" id="VGNC:31335">
    <property type="gene designation" value="MDM1"/>
</dbReference>
<dbReference type="Proteomes" id="UP000009136">
    <property type="component" value="Chromosome 5"/>
</dbReference>
<feature type="compositionally biased region" description="Polar residues" evidence="10">
    <location>
        <begin position="137"/>
        <end position="150"/>
    </location>
</feature>
<dbReference type="PANTHER" id="PTHR32078">
    <property type="entry name" value="NUCLEAR PROTEIN MDM1"/>
    <property type="match status" value="1"/>
</dbReference>
<evidence type="ECO:0000256" key="9">
    <source>
        <dbReference type="ARBA" id="ARBA00045771"/>
    </source>
</evidence>
<gene>
    <name evidence="11 13" type="primary">MDM1</name>
</gene>
<reference evidence="11" key="3">
    <citation type="submission" date="2025-09" db="UniProtKB">
        <authorList>
            <consortium name="Ensembl"/>
        </authorList>
    </citation>
    <scope>IDENTIFICATION</scope>
    <source>
        <strain evidence="11">Hereford</strain>
    </source>
</reference>
<feature type="compositionally biased region" description="Basic and acidic residues" evidence="10">
    <location>
        <begin position="337"/>
        <end position="357"/>
    </location>
</feature>
<dbReference type="GO" id="GO:0008017">
    <property type="term" value="F:microtubule binding"/>
    <property type="evidence" value="ECO:0007669"/>
    <property type="project" value="InterPro"/>
</dbReference>
<reference evidence="11" key="1">
    <citation type="submission" date="2018-03" db="EMBL/GenBank/DDBJ databases">
        <title>ARS-UCD1.2.</title>
        <authorList>
            <person name="Rosen B.D."/>
            <person name="Bickhart D.M."/>
            <person name="Koren S."/>
            <person name="Schnabel R.D."/>
            <person name="Hall R."/>
            <person name="Zimin A."/>
            <person name="Dreischer C."/>
            <person name="Schultheiss S."/>
            <person name="Schroeder S.G."/>
            <person name="Elsik C.G."/>
            <person name="Couldrey C."/>
            <person name="Liu G.E."/>
            <person name="Van Tassell C.P."/>
            <person name="Phillippy A.M."/>
            <person name="Smith T.P.L."/>
            <person name="Medrano J.F."/>
        </authorList>
    </citation>
    <scope>NUCLEOTIDE SEQUENCE [LARGE SCALE GENOMIC DNA]</scope>
    <source>
        <strain evidence="11">Hereford</strain>
    </source>
</reference>
<feature type="region of interest" description="Disordered" evidence="10">
    <location>
        <begin position="337"/>
        <end position="367"/>
    </location>
</feature>
<feature type="compositionally biased region" description="Basic and acidic residues" evidence="10">
    <location>
        <begin position="536"/>
        <end position="545"/>
    </location>
</feature>
<keyword evidence="6" id="KW-0493">Microtubule</keyword>
<feature type="compositionally biased region" description="Basic and acidic residues" evidence="10">
    <location>
        <begin position="554"/>
        <end position="582"/>
    </location>
</feature>
<feature type="region of interest" description="Disordered" evidence="10">
    <location>
        <begin position="123"/>
        <end position="211"/>
    </location>
</feature>
<dbReference type="GO" id="GO:0005874">
    <property type="term" value="C:microtubule"/>
    <property type="evidence" value="ECO:0007669"/>
    <property type="project" value="UniProtKB-KW"/>
</dbReference>
<dbReference type="VEuPathDB" id="HostDB:ENSBTAG00000019738"/>
<comment type="subcellular location">
    <subcellularLocation>
        <location evidence="1">Cytoplasm</location>
        <location evidence="1">Cytoskeleton</location>
        <location evidence="1">Microtubule organizing center</location>
        <location evidence="1">Centrosome</location>
        <location evidence="1">Centriole</location>
    </subcellularLocation>
    <subcellularLocation>
        <location evidence="2">Nucleus</location>
    </subcellularLocation>
</comment>
<feature type="compositionally biased region" description="Basic and acidic residues" evidence="10">
    <location>
        <begin position="494"/>
        <end position="505"/>
    </location>
</feature>
<evidence type="ECO:0000256" key="6">
    <source>
        <dbReference type="ARBA" id="ARBA00022701"/>
    </source>
</evidence>
<dbReference type="HOGENOM" id="CLU_023835_0_0_1"/>
<comment type="function">
    <text evidence="9">Microtubule-binding protein that negatively regulates centriole duplication. Binds to and stabilizes microtubules.</text>
</comment>
<dbReference type="Bgee" id="ENSBTAG00000019738">
    <property type="expression patterns" value="Expressed in spermatocyte and 103 other cell types or tissues"/>
</dbReference>
<dbReference type="eggNOG" id="ENOG502QVRV">
    <property type="taxonomic scope" value="Eukaryota"/>
</dbReference>
<dbReference type="PaxDb" id="9913-ENSBTAP00000026305"/>
<dbReference type="Pfam" id="PF15501">
    <property type="entry name" value="MDM1"/>
    <property type="match status" value="1"/>
</dbReference>
<evidence type="ECO:0000256" key="2">
    <source>
        <dbReference type="ARBA" id="ARBA00004123"/>
    </source>
</evidence>
<dbReference type="GO" id="GO:0045494">
    <property type="term" value="P:photoreceptor cell maintenance"/>
    <property type="evidence" value="ECO:0007669"/>
    <property type="project" value="Ensembl"/>
</dbReference>